<dbReference type="InterPro" id="IPR036188">
    <property type="entry name" value="FAD/NAD-bd_sf"/>
</dbReference>
<dbReference type="GO" id="GO:0016491">
    <property type="term" value="F:oxidoreductase activity"/>
    <property type="evidence" value="ECO:0007669"/>
    <property type="project" value="InterPro"/>
</dbReference>
<accession>A0A852WNE6</accession>
<dbReference type="RefSeq" id="WP_322789719.1">
    <property type="nucleotide sequence ID" value="NZ_JACCFI010000001.1"/>
</dbReference>
<feature type="domain" description="Amine oxidase" evidence="1">
    <location>
        <begin position="14"/>
        <end position="434"/>
    </location>
</feature>
<dbReference type="Pfam" id="PF01593">
    <property type="entry name" value="Amino_oxidase"/>
    <property type="match status" value="1"/>
</dbReference>
<protein>
    <submittedName>
        <fullName evidence="2">Monoamine oxidase</fullName>
    </submittedName>
</protein>
<organism evidence="2 3">
    <name type="scientific">Agromyces hippuratus</name>
    <dbReference type="NCBI Taxonomy" id="286438"/>
    <lineage>
        <taxon>Bacteria</taxon>
        <taxon>Bacillati</taxon>
        <taxon>Actinomycetota</taxon>
        <taxon>Actinomycetes</taxon>
        <taxon>Micrococcales</taxon>
        <taxon>Microbacteriaceae</taxon>
        <taxon>Agromyces</taxon>
    </lineage>
</organism>
<dbReference type="AlphaFoldDB" id="A0A852WNE6"/>
<keyword evidence="3" id="KW-1185">Reference proteome</keyword>
<proteinExistence type="predicted"/>
<evidence type="ECO:0000259" key="1">
    <source>
        <dbReference type="Pfam" id="PF01593"/>
    </source>
</evidence>
<dbReference type="EMBL" id="JACCFI010000001">
    <property type="protein sequence ID" value="NYG19642.1"/>
    <property type="molecule type" value="Genomic_DNA"/>
</dbReference>
<name>A0A852WNE6_9MICO</name>
<dbReference type="PRINTS" id="PR00469">
    <property type="entry name" value="PNDRDTASEII"/>
</dbReference>
<reference evidence="2 3" key="1">
    <citation type="submission" date="2020-07" db="EMBL/GenBank/DDBJ databases">
        <title>Sequencing the genomes of 1000 actinobacteria strains.</title>
        <authorList>
            <person name="Klenk H.-P."/>
        </authorList>
    </citation>
    <scope>NUCLEOTIDE SEQUENCE [LARGE SCALE GENOMIC DNA]</scope>
    <source>
        <strain evidence="2 3">DSM 8598</strain>
    </source>
</reference>
<dbReference type="Gene3D" id="3.50.50.60">
    <property type="entry name" value="FAD/NAD(P)-binding domain"/>
    <property type="match status" value="1"/>
</dbReference>
<dbReference type="SUPFAM" id="SSF51905">
    <property type="entry name" value="FAD/NAD(P)-binding domain"/>
    <property type="match status" value="1"/>
</dbReference>
<dbReference type="InterPro" id="IPR002937">
    <property type="entry name" value="Amino_oxidase"/>
</dbReference>
<evidence type="ECO:0000313" key="3">
    <source>
        <dbReference type="Proteomes" id="UP000549066"/>
    </source>
</evidence>
<gene>
    <name evidence="2" type="ORF">BJY17_000389</name>
</gene>
<dbReference type="Proteomes" id="UP000549066">
    <property type="component" value="Unassembled WGS sequence"/>
</dbReference>
<evidence type="ECO:0000313" key="2">
    <source>
        <dbReference type="EMBL" id="NYG19642.1"/>
    </source>
</evidence>
<dbReference type="InterPro" id="IPR050281">
    <property type="entry name" value="Flavin_monoamine_oxidase"/>
</dbReference>
<dbReference type="PRINTS" id="PR00368">
    <property type="entry name" value="FADPNR"/>
</dbReference>
<sequence length="446" mass="48358">MRDQVDTVVIGAGVAGLTAARLLARAGRRVVVLEARDRVGGRVWTERGDGLVTDLGASWIHGVTGSPVAAAAAAFDMPMVEFTVGGYQPDSRPIAYYGPDGERLADAAAQRFAGDIRTVDAALVEAVAASDPDASYRDVTEAALAAVVAAQHWDAERTQRVREFLEHRSEEQYGAWIEDLAAHGLDDDSIDGVEVVFPEGYDRLPDRLAAGLDIRFEHVVSHVSWSADGVVVTTDRGVFTAGDAVVTVPVGVLRSPEFVVEPPLPDPVAGALGRLEMNAFEKVFLRFPTKFWDDGVYAIRQQGPESRWWHSWYDLTDLHGTPTLLTFAAGPTARTTRAWDEERVVESLLAQLRRLYGERVQEPSAVHITAWQDDPFARGSYAYMTVGSTTADHDDLATPVGGVLHLAGEATWTDDPATVPAAMYSGHRAASNILGREISIDEVWAD</sequence>
<dbReference type="Gene3D" id="3.90.660.10">
    <property type="match status" value="1"/>
</dbReference>
<dbReference type="PANTHER" id="PTHR10742">
    <property type="entry name" value="FLAVIN MONOAMINE OXIDASE"/>
    <property type="match status" value="1"/>
</dbReference>
<dbReference type="PANTHER" id="PTHR10742:SF410">
    <property type="entry name" value="LYSINE-SPECIFIC HISTONE DEMETHYLASE 2"/>
    <property type="match status" value="1"/>
</dbReference>
<dbReference type="SUPFAM" id="SSF54373">
    <property type="entry name" value="FAD-linked reductases, C-terminal domain"/>
    <property type="match status" value="1"/>
</dbReference>
<comment type="caution">
    <text evidence="2">The sequence shown here is derived from an EMBL/GenBank/DDBJ whole genome shotgun (WGS) entry which is preliminary data.</text>
</comment>